<accession>A0A378TTJ3</accession>
<gene>
    <name evidence="1" type="ORF">NCTC10359_02394</name>
</gene>
<protein>
    <recommendedName>
        <fullName evidence="3">DUF4304 domain-containing protein</fullName>
    </recommendedName>
</protein>
<dbReference type="AlphaFoldDB" id="A0A378TTJ3"/>
<evidence type="ECO:0000313" key="2">
    <source>
        <dbReference type="Proteomes" id="UP000254437"/>
    </source>
</evidence>
<evidence type="ECO:0008006" key="3">
    <source>
        <dbReference type="Google" id="ProtNLM"/>
    </source>
</evidence>
<evidence type="ECO:0000313" key="1">
    <source>
        <dbReference type="EMBL" id="STZ63951.1"/>
    </source>
</evidence>
<dbReference type="EMBL" id="UGQU01000003">
    <property type="protein sequence ID" value="STZ63951.1"/>
    <property type="molecule type" value="Genomic_DNA"/>
</dbReference>
<proteinExistence type="predicted"/>
<reference evidence="1 2" key="1">
    <citation type="submission" date="2018-06" db="EMBL/GenBank/DDBJ databases">
        <authorList>
            <consortium name="Pathogen Informatics"/>
            <person name="Doyle S."/>
        </authorList>
    </citation>
    <scope>NUCLEOTIDE SEQUENCE [LARGE SCALE GENOMIC DNA]</scope>
    <source>
        <strain evidence="1 2">NCTC10359</strain>
    </source>
</reference>
<sequence length="230" mass="26490">MTPKEIFIQGCQTIASQFPDFKATRQGRTLSRKSQNHLLEFSISFETSRRNYSGSVTIMPYIAICPTKAFKEQLSSYQLLDDDLCFYSNHLGYINPRQEYYEWNLAGASFHHSVDEISKQIKQYVLPIFELFENPQSAIEFLINHGTKFHAHIKTLDYSPVYFILGLGTKAQINEFIIHYIKSSGYKGKFIRAYQTLKALPKEHIAATSSSFVGEIILKDMIINDIDMTF</sequence>
<name>A0A378TTJ3_MORLA</name>
<dbReference type="Proteomes" id="UP000254437">
    <property type="component" value="Unassembled WGS sequence"/>
</dbReference>
<organism evidence="1 2">
    <name type="scientific">Moraxella lacunata</name>
    <dbReference type="NCBI Taxonomy" id="477"/>
    <lineage>
        <taxon>Bacteria</taxon>
        <taxon>Pseudomonadati</taxon>
        <taxon>Pseudomonadota</taxon>
        <taxon>Gammaproteobacteria</taxon>
        <taxon>Moraxellales</taxon>
        <taxon>Moraxellaceae</taxon>
        <taxon>Moraxella</taxon>
    </lineage>
</organism>